<gene>
    <name evidence="1" type="ORF">JI642_03040</name>
</gene>
<proteinExistence type="predicted"/>
<accession>A0ABS1G2Z1</accession>
<organism evidence="1 2">
    <name type="scientific">Listeria ivanovii subsp. londoniensis</name>
    <dbReference type="NCBI Taxonomy" id="202752"/>
    <lineage>
        <taxon>Bacteria</taxon>
        <taxon>Bacillati</taxon>
        <taxon>Bacillota</taxon>
        <taxon>Bacilli</taxon>
        <taxon>Bacillales</taxon>
        <taxon>Listeriaceae</taxon>
        <taxon>Listeria</taxon>
    </lineage>
</organism>
<dbReference type="EMBL" id="JAENOF010000002">
    <property type="protein sequence ID" value="MBK1961075.1"/>
    <property type="molecule type" value="Genomic_DNA"/>
</dbReference>
<evidence type="ECO:0000313" key="1">
    <source>
        <dbReference type="EMBL" id="MBK1961075.1"/>
    </source>
</evidence>
<comment type="caution">
    <text evidence="1">The sequence shown here is derived from an EMBL/GenBank/DDBJ whole genome shotgun (WGS) entry which is preliminary data.</text>
</comment>
<reference evidence="1 2" key="1">
    <citation type="submission" date="2021-01" db="EMBL/GenBank/DDBJ databases">
        <title>Listeria ivanovii strains from Norway.</title>
        <authorList>
            <person name="Fagerlund A."/>
        </authorList>
    </citation>
    <scope>NUCLEOTIDE SEQUENCE [LARGE SCALE GENOMIC DNA]</scope>
    <source>
        <strain evidence="1 2">MF6989</strain>
    </source>
</reference>
<name>A0ABS1G2Z1_LISIV</name>
<protein>
    <submittedName>
        <fullName evidence="1">Dihydroorotate dehydrogenase (Quinone)</fullName>
    </submittedName>
</protein>
<sequence>MMDDYYKGFEGYPEIDFYVYINGEKMGIEMWDGYFDKIMNELSPINGKWTSLAYYYHLDEGWYDESPWEIPNNKEALELLETVETSQLDVISHEILLKLINLLKENINNTIYIEYD</sequence>
<dbReference type="Proteomes" id="UP000633035">
    <property type="component" value="Unassembled WGS sequence"/>
</dbReference>
<evidence type="ECO:0000313" key="2">
    <source>
        <dbReference type="Proteomes" id="UP000633035"/>
    </source>
</evidence>
<keyword evidence="2" id="KW-1185">Reference proteome</keyword>